<proteinExistence type="predicted"/>
<keyword evidence="1" id="KW-1185">Reference proteome</keyword>
<dbReference type="AlphaFoldDB" id="A0A915J6D5"/>
<reference evidence="2" key="1">
    <citation type="submission" date="2022-11" db="UniProtKB">
        <authorList>
            <consortium name="WormBaseParasite"/>
        </authorList>
    </citation>
    <scope>IDENTIFICATION</scope>
</reference>
<name>A0A915J6D5_ROMCU</name>
<evidence type="ECO:0000313" key="2">
    <source>
        <dbReference type="WBParaSite" id="nRc.2.0.1.t21298-RA"/>
    </source>
</evidence>
<accession>A0A915J6D5</accession>
<protein>
    <submittedName>
        <fullName evidence="2">Uncharacterized protein</fullName>
    </submittedName>
</protein>
<organism evidence="1 2">
    <name type="scientific">Romanomermis culicivorax</name>
    <name type="common">Nematode worm</name>
    <dbReference type="NCBI Taxonomy" id="13658"/>
    <lineage>
        <taxon>Eukaryota</taxon>
        <taxon>Metazoa</taxon>
        <taxon>Ecdysozoa</taxon>
        <taxon>Nematoda</taxon>
        <taxon>Enoplea</taxon>
        <taxon>Dorylaimia</taxon>
        <taxon>Mermithida</taxon>
        <taxon>Mermithoidea</taxon>
        <taxon>Mermithidae</taxon>
        <taxon>Romanomermis</taxon>
    </lineage>
</organism>
<evidence type="ECO:0000313" key="1">
    <source>
        <dbReference type="Proteomes" id="UP000887565"/>
    </source>
</evidence>
<dbReference type="Proteomes" id="UP000887565">
    <property type="component" value="Unplaced"/>
</dbReference>
<dbReference type="WBParaSite" id="nRc.2.0.1.t21298-RA">
    <property type="protein sequence ID" value="nRc.2.0.1.t21298-RA"/>
    <property type="gene ID" value="nRc.2.0.1.g21298"/>
</dbReference>
<sequence>MPFAAAITELLARFCAERPNPETLSPAEIMFNQRAHLLLEPRQSISEPAAPQLKKLRQNVRFEEKHQLKQEKPHCRNPLFNIGDKVCIGQPASFIKKGESSYSDVIEDIDVISNYLFKLSGSNIWYVRSI</sequence>